<protein>
    <recommendedName>
        <fullName evidence="2">DUF6699 domain-containing protein</fullName>
    </recommendedName>
</protein>
<evidence type="ECO:0000313" key="3">
    <source>
        <dbReference type="EMBL" id="KAF4618512.1"/>
    </source>
</evidence>
<dbReference type="InterPro" id="IPR046522">
    <property type="entry name" value="DUF6699"/>
</dbReference>
<name>A0A8H4QW48_9AGAR</name>
<dbReference type="Proteomes" id="UP000521872">
    <property type="component" value="Unassembled WGS sequence"/>
</dbReference>
<dbReference type="AlphaFoldDB" id="A0A8H4QW48"/>
<evidence type="ECO:0000313" key="4">
    <source>
        <dbReference type="Proteomes" id="UP000521872"/>
    </source>
</evidence>
<feature type="region of interest" description="Disordered" evidence="1">
    <location>
        <begin position="206"/>
        <end position="226"/>
    </location>
</feature>
<dbReference type="Pfam" id="PF20415">
    <property type="entry name" value="DUF6699"/>
    <property type="match status" value="2"/>
</dbReference>
<feature type="domain" description="DUF6699" evidence="2">
    <location>
        <begin position="198"/>
        <end position="333"/>
    </location>
</feature>
<keyword evidence="4" id="KW-1185">Reference proteome</keyword>
<accession>A0A8H4QW48</accession>
<reference evidence="3 4" key="1">
    <citation type="submission" date="2019-12" db="EMBL/GenBank/DDBJ databases">
        <authorList>
            <person name="Floudas D."/>
            <person name="Bentzer J."/>
            <person name="Ahren D."/>
            <person name="Johansson T."/>
            <person name="Persson P."/>
            <person name="Tunlid A."/>
        </authorList>
    </citation>
    <scope>NUCLEOTIDE SEQUENCE [LARGE SCALE GENOMIC DNA]</scope>
    <source>
        <strain evidence="3 4">CBS 102.39</strain>
    </source>
</reference>
<proteinExistence type="predicted"/>
<feature type="compositionally biased region" description="Polar residues" evidence="1">
    <location>
        <begin position="214"/>
        <end position="226"/>
    </location>
</feature>
<gene>
    <name evidence="3" type="ORF">D9613_010012</name>
</gene>
<comment type="caution">
    <text evidence="3">The sequence shown here is derived from an EMBL/GenBank/DDBJ whole genome shotgun (WGS) entry which is preliminary data.</text>
</comment>
<evidence type="ECO:0000256" key="1">
    <source>
        <dbReference type="SAM" id="MobiDB-lite"/>
    </source>
</evidence>
<evidence type="ECO:0000259" key="2">
    <source>
        <dbReference type="Pfam" id="PF20415"/>
    </source>
</evidence>
<dbReference type="EMBL" id="JAACJL010000017">
    <property type="protein sequence ID" value="KAF4618512.1"/>
    <property type="molecule type" value="Genomic_DNA"/>
</dbReference>
<organism evidence="3 4">
    <name type="scientific">Agrocybe pediades</name>
    <dbReference type="NCBI Taxonomy" id="84607"/>
    <lineage>
        <taxon>Eukaryota</taxon>
        <taxon>Fungi</taxon>
        <taxon>Dikarya</taxon>
        <taxon>Basidiomycota</taxon>
        <taxon>Agaricomycotina</taxon>
        <taxon>Agaricomycetes</taxon>
        <taxon>Agaricomycetidae</taxon>
        <taxon>Agaricales</taxon>
        <taxon>Agaricineae</taxon>
        <taxon>Strophariaceae</taxon>
        <taxon>Agrocybe</taxon>
    </lineage>
</organism>
<sequence>MDAFTIHPWIAYSQHDTLRNVFAPDQCWPIIWDLRDAPEYARQVSNPEESPSRLELSQPATRKAVKIMRIECDDFPESWPVQVVRDDDDITLGDVLSAIHTTLKMRLSKEEYGRLPRRQQLKVAQVFEQRCKMTVDEAQRDACRAHGVIRMDCLVDRIWFDSLTVSPNALDTWILALRQYPPNDFAPREEPPCKDSSIVWDLREPPERARRASDPQQSPSPVQLSHLATSPPLKTLDIVCDIFPQSWPIQIRQTDDITIGDVLNAIYTELRRKITQDVYDGFKDVHRERVKAAFAQRCSMPGSDEEKQTRRSRGVTRIDCLLGHTLFAGLSVHPDMDRTCILTLRKSRG</sequence>
<feature type="domain" description="DUF6699" evidence="2">
    <location>
        <begin position="30"/>
        <end position="166"/>
    </location>
</feature>